<proteinExistence type="predicted"/>
<evidence type="ECO:0000313" key="3">
    <source>
        <dbReference type="Proteomes" id="UP001469553"/>
    </source>
</evidence>
<evidence type="ECO:0000256" key="1">
    <source>
        <dbReference type="SAM" id="MobiDB-lite"/>
    </source>
</evidence>
<name>A0ABV0Z7D5_9TELE</name>
<accession>A0ABV0Z7D5</accession>
<sequence>MTDLSLQCHEDISRFFTFTLGIVILMLCEQQKPLGTSPGPSGPEKTNRTSVTDPGQNTQPTVDTGRASHLQSWNTGSRGRSGGRESAGSSWFWTDVLLSGWRSGSLCRTDPICSVYIQLTSLLRFIHE</sequence>
<organism evidence="2 3">
    <name type="scientific">Ameca splendens</name>
    <dbReference type="NCBI Taxonomy" id="208324"/>
    <lineage>
        <taxon>Eukaryota</taxon>
        <taxon>Metazoa</taxon>
        <taxon>Chordata</taxon>
        <taxon>Craniata</taxon>
        <taxon>Vertebrata</taxon>
        <taxon>Euteleostomi</taxon>
        <taxon>Actinopterygii</taxon>
        <taxon>Neopterygii</taxon>
        <taxon>Teleostei</taxon>
        <taxon>Neoteleostei</taxon>
        <taxon>Acanthomorphata</taxon>
        <taxon>Ovalentaria</taxon>
        <taxon>Atherinomorphae</taxon>
        <taxon>Cyprinodontiformes</taxon>
        <taxon>Goodeidae</taxon>
        <taxon>Ameca</taxon>
    </lineage>
</organism>
<reference evidence="2 3" key="1">
    <citation type="submission" date="2021-06" db="EMBL/GenBank/DDBJ databases">
        <authorList>
            <person name="Palmer J.M."/>
        </authorList>
    </citation>
    <scope>NUCLEOTIDE SEQUENCE [LARGE SCALE GENOMIC DNA]</scope>
    <source>
        <strain evidence="2 3">AS_MEX2019</strain>
        <tissue evidence="2">Muscle</tissue>
    </source>
</reference>
<gene>
    <name evidence="2" type="ORF">AMECASPLE_039841</name>
</gene>
<feature type="region of interest" description="Disordered" evidence="1">
    <location>
        <begin position="33"/>
        <end position="88"/>
    </location>
</feature>
<protein>
    <submittedName>
        <fullName evidence="2">Uncharacterized protein</fullName>
    </submittedName>
</protein>
<dbReference type="Proteomes" id="UP001469553">
    <property type="component" value="Unassembled WGS sequence"/>
</dbReference>
<keyword evidence="3" id="KW-1185">Reference proteome</keyword>
<evidence type="ECO:0000313" key="2">
    <source>
        <dbReference type="EMBL" id="MEQ2301792.1"/>
    </source>
</evidence>
<comment type="caution">
    <text evidence="2">The sequence shown here is derived from an EMBL/GenBank/DDBJ whole genome shotgun (WGS) entry which is preliminary data.</text>
</comment>
<dbReference type="EMBL" id="JAHRIP010056280">
    <property type="protein sequence ID" value="MEQ2301792.1"/>
    <property type="molecule type" value="Genomic_DNA"/>
</dbReference>
<feature type="compositionally biased region" description="Polar residues" evidence="1">
    <location>
        <begin position="48"/>
        <end position="62"/>
    </location>
</feature>